<evidence type="ECO:0000256" key="1">
    <source>
        <dbReference type="ARBA" id="ARBA00023015"/>
    </source>
</evidence>
<organism evidence="6 7">
    <name type="scientific">Gryllotalpicola reticulitermitis</name>
    <dbReference type="NCBI Taxonomy" id="1184153"/>
    <lineage>
        <taxon>Bacteria</taxon>
        <taxon>Bacillati</taxon>
        <taxon>Actinomycetota</taxon>
        <taxon>Actinomycetes</taxon>
        <taxon>Micrococcales</taxon>
        <taxon>Microbacteriaceae</taxon>
        <taxon>Gryllotalpicola</taxon>
    </lineage>
</organism>
<dbReference type="PANTHER" id="PTHR30055">
    <property type="entry name" value="HTH-TYPE TRANSCRIPTIONAL REGULATOR RUTR"/>
    <property type="match status" value="1"/>
</dbReference>
<dbReference type="InterPro" id="IPR001647">
    <property type="entry name" value="HTH_TetR"/>
</dbReference>
<reference evidence="7" key="1">
    <citation type="journal article" date="2019" name="Int. J. Syst. Evol. Microbiol.">
        <title>The Global Catalogue of Microorganisms (GCM) 10K type strain sequencing project: providing services to taxonomists for standard genome sequencing and annotation.</title>
        <authorList>
            <consortium name="The Broad Institute Genomics Platform"/>
            <consortium name="The Broad Institute Genome Sequencing Center for Infectious Disease"/>
            <person name="Wu L."/>
            <person name="Ma J."/>
        </authorList>
    </citation>
    <scope>NUCLEOTIDE SEQUENCE [LARGE SCALE GENOMIC DNA]</scope>
    <source>
        <strain evidence="7">CGMCC 1.10363</strain>
    </source>
</reference>
<keyword evidence="2 4" id="KW-0238">DNA-binding</keyword>
<protein>
    <submittedName>
        <fullName evidence="6">TetR/AcrR family transcriptional regulator</fullName>
    </submittedName>
</protein>
<dbReference type="InterPro" id="IPR009057">
    <property type="entry name" value="Homeodomain-like_sf"/>
</dbReference>
<gene>
    <name evidence="6" type="ORF">ACFOYW_08435</name>
</gene>
<comment type="caution">
    <text evidence="6">The sequence shown here is derived from an EMBL/GenBank/DDBJ whole genome shotgun (WGS) entry which is preliminary data.</text>
</comment>
<dbReference type="PANTHER" id="PTHR30055:SF238">
    <property type="entry name" value="MYCOFACTOCIN BIOSYNTHESIS TRANSCRIPTIONAL REGULATOR MFTR-RELATED"/>
    <property type="match status" value="1"/>
</dbReference>
<dbReference type="RefSeq" id="WP_390228429.1">
    <property type="nucleotide sequence ID" value="NZ_JBHSCN010000005.1"/>
</dbReference>
<dbReference type="PRINTS" id="PR00455">
    <property type="entry name" value="HTHTETR"/>
</dbReference>
<keyword evidence="1" id="KW-0805">Transcription regulation</keyword>
<dbReference type="SUPFAM" id="SSF46689">
    <property type="entry name" value="Homeodomain-like"/>
    <property type="match status" value="1"/>
</dbReference>
<dbReference type="Pfam" id="PF17754">
    <property type="entry name" value="TetR_C_14"/>
    <property type="match status" value="1"/>
</dbReference>
<dbReference type="EMBL" id="JBHSCN010000005">
    <property type="protein sequence ID" value="MFC4243398.1"/>
    <property type="molecule type" value="Genomic_DNA"/>
</dbReference>
<feature type="DNA-binding region" description="H-T-H motif" evidence="4">
    <location>
        <begin position="40"/>
        <end position="59"/>
    </location>
</feature>
<keyword evidence="7" id="KW-1185">Reference proteome</keyword>
<feature type="domain" description="HTH tetR-type" evidence="5">
    <location>
        <begin position="17"/>
        <end position="77"/>
    </location>
</feature>
<accession>A0ABV8Q7S4</accession>
<dbReference type="PROSITE" id="PS50977">
    <property type="entry name" value="HTH_TETR_2"/>
    <property type="match status" value="1"/>
</dbReference>
<proteinExistence type="predicted"/>
<dbReference type="InterPro" id="IPR050109">
    <property type="entry name" value="HTH-type_TetR-like_transc_reg"/>
</dbReference>
<evidence type="ECO:0000313" key="7">
    <source>
        <dbReference type="Proteomes" id="UP001595900"/>
    </source>
</evidence>
<dbReference type="Pfam" id="PF00440">
    <property type="entry name" value="TetR_N"/>
    <property type="match status" value="1"/>
</dbReference>
<dbReference type="InterPro" id="IPR041347">
    <property type="entry name" value="MftR_C"/>
</dbReference>
<sequence length="198" mass="22090">MNARPSQAGGLREITREAVRERIAEQALILFDENGFEQTTIEDIVTAVGISSRSYFRYYASKEEAVIRDLVVGGAKLRDNVAQRLLEETPWQALHHGMRDGAEQIDARPEKWLRTMRVIYSAASLRARNLEKHLTWSALLTPLINEHLDGDPRFGDLPARTLVGRAFACLDAALASWTEANAAAPFRDAIDAAFAVRT</sequence>
<evidence type="ECO:0000313" key="6">
    <source>
        <dbReference type="EMBL" id="MFC4243398.1"/>
    </source>
</evidence>
<dbReference type="Proteomes" id="UP001595900">
    <property type="component" value="Unassembled WGS sequence"/>
</dbReference>
<evidence type="ECO:0000256" key="4">
    <source>
        <dbReference type="PROSITE-ProRule" id="PRU00335"/>
    </source>
</evidence>
<dbReference type="Gene3D" id="1.10.357.10">
    <property type="entry name" value="Tetracycline Repressor, domain 2"/>
    <property type="match status" value="1"/>
</dbReference>
<evidence type="ECO:0000256" key="2">
    <source>
        <dbReference type="ARBA" id="ARBA00023125"/>
    </source>
</evidence>
<evidence type="ECO:0000256" key="3">
    <source>
        <dbReference type="ARBA" id="ARBA00023163"/>
    </source>
</evidence>
<dbReference type="Gene3D" id="1.10.10.60">
    <property type="entry name" value="Homeodomain-like"/>
    <property type="match status" value="1"/>
</dbReference>
<name>A0ABV8Q7S4_9MICO</name>
<keyword evidence="3" id="KW-0804">Transcription</keyword>
<evidence type="ECO:0000259" key="5">
    <source>
        <dbReference type="PROSITE" id="PS50977"/>
    </source>
</evidence>